<gene>
    <name evidence="16" type="primary">hldE</name>
    <name evidence="19" type="ORF">BW247_06320</name>
</gene>
<evidence type="ECO:0000256" key="9">
    <source>
        <dbReference type="ARBA" id="ARBA00022840"/>
    </source>
</evidence>
<evidence type="ECO:0000256" key="10">
    <source>
        <dbReference type="ARBA" id="ARBA00023268"/>
    </source>
</evidence>
<dbReference type="GO" id="GO:0009244">
    <property type="term" value="P:lipopolysaccharide core region biosynthetic process"/>
    <property type="evidence" value="ECO:0007669"/>
    <property type="project" value="UniProtKB-UniPathway"/>
</dbReference>
<dbReference type="Proteomes" id="UP000243807">
    <property type="component" value="Chromosome"/>
</dbReference>
<organism evidence="19 20">
    <name type="scientific">Acidihalobacter ferrooxydans</name>
    <dbReference type="NCBI Taxonomy" id="1765967"/>
    <lineage>
        <taxon>Bacteria</taxon>
        <taxon>Pseudomonadati</taxon>
        <taxon>Pseudomonadota</taxon>
        <taxon>Gammaproteobacteria</taxon>
        <taxon>Chromatiales</taxon>
        <taxon>Ectothiorhodospiraceae</taxon>
        <taxon>Acidihalobacter</taxon>
    </lineage>
</organism>
<dbReference type="GO" id="GO:0005829">
    <property type="term" value="C:cytosol"/>
    <property type="evidence" value="ECO:0007669"/>
    <property type="project" value="TreeGrafter"/>
</dbReference>
<comment type="pathway">
    <text evidence="3">Bacterial outer membrane biogenesis; LPS core biosynthesis.</text>
</comment>
<proteinExistence type="inferred from homology"/>
<comment type="subunit">
    <text evidence="4 16">Homodimer.</text>
</comment>
<comment type="similarity">
    <text evidence="14 16">In the N-terminal section; belongs to the carbohydrate kinase PfkB family.</text>
</comment>
<keyword evidence="7 16" id="KW-0547">Nucleotide-binding</keyword>
<feature type="active site" evidence="16">
    <location>
        <position position="264"/>
    </location>
</feature>
<dbReference type="EC" id="2.7.7.70" evidence="16"/>
<evidence type="ECO:0000256" key="12">
    <source>
        <dbReference type="ARBA" id="ARBA00047428"/>
    </source>
</evidence>
<keyword evidence="9 16" id="KW-0067">ATP-binding</keyword>
<dbReference type="SUPFAM" id="SSF52374">
    <property type="entry name" value="Nucleotidylyl transferase"/>
    <property type="match status" value="1"/>
</dbReference>
<dbReference type="NCBIfam" id="TIGR00125">
    <property type="entry name" value="cyt_tran_rel"/>
    <property type="match status" value="1"/>
</dbReference>
<evidence type="ECO:0000256" key="16">
    <source>
        <dbReference type="HAMAP-Rule" id="MF_01603"/>
    </source>
</evidence>
<evidence type="ECO:0000256" key="8">
    <source>
        <dbReference type="ARBA" id="ARBA00022777"/>
    </source>
</evidence>
<dbReference type="FunFam" id="3.40.1190.20:FF:000002">
    <property type="entry name" value="Bifunctional protein HldE"/>
    <property type="match status" value="1"/>
</dbReference>
<dbReference type="HAMAP" id="MF_01603">
    <property type="entry name" value="HldE"/>
    <property type="match status" value="1"/>
</dbReference>
<evidence type="ECO:0000256" key="5">
    <source>
        <dbReference type="ARBA" id="ARBA00022679"/>
    </source>
</evidence>
<dbReference type="InterPro" id="IPR002173">
    <property type="entry name" value="Carboh/pur_kinase_PfkB_CS"/>
</dbReference>
<dbReference type="PROSITE" id="PS00583">
    <property type="entry name" value="PFKB_KINASES_1"/>
    <property type="match status" value="1"/>
</dbReference>
<feature type="region of interest" description="Cytidylyltransferase" evidence="16">
    <location>
        <begin position="344"/>
        <end position="480"/>
    </location>
</feature>
<dbReference type="Gene3D" id="3.40.50.620">
    <property type="entry name" value="HUPs"/>
    <property type="match status" value="1"/>
</dbReference>
<evidence type="ECO:0000313" key="20">
    <source>
        <dbReference type="Proteomes" id="UP000243807"/>
    </source>
</evidence>
<evidence type="ECO:0000256" key="14">
    <source>
        <dbReference type="ARBA" id="ARBA00060955"/>
    </source>
</evidence>
<dbReference type="GO" id="GO:0097171">
    <property type="term" value="P:ADP-L-glycero-beta-D-manno-heptose biosynthetic process"/>
    <property type="evidence" value="ECO:0007669"/>
    <property type="project" value="UniProtKB-UniPathway"/>
</dbReference>
<evidence type="ECO:0000256" key="7">
    <source>
        <dbReference type="ARBA" id="ARBA00022741"/>
    </source>
</evidence>
<dbReference type="Pfam" id="PF00294">
    <property type="entry name" value="PfkB"/>
    <property type="match status" value="1"/>
</dbReference>
<dbReference type="InterPro" id="IPR011611">
    <property type="entry name" value="PfkB_dom"/>
</dbReference>
<dbReference type="EMBL" id="CP019434">
    <property type="protein sequence ID" value="APZ42754.1"/>
    <property type="molecule type" value="Genomic_DNA"/>
</dbReference>
<keyword evidence="6 16" id="KW-0548">Nucleotidyltransferase</keyword>
<dbReference type="STRING" id="1765967.BW247_06320"/>
<dbReference type="GO" id="GO:0033785">
    <property type="term" value="F:heptose 7-phosphate kinase activity"/>
    <property type="evidence" value="ECO:0007669"/>
    <property type="project" value="UniProtKB-UniRule"/>
</dbReference>
<dbReference type="InterPro" id="IPR014729">
    <property type="entry name" value="Rossmann-like_a/b/a_fold"/>
</dbReference>
<evidence type="ECO:0000256" key="15">
    <source>
        <dbReference type="ARBA" id="ARBA00061122"/>
    </source>
</evidence>
<dbReference type="NCBIfam" id="NF008454">
    <property type="entry name" value="PRK11316.1"/>
    <property type="match status" value="1"/>
</dbReference>
<dbReference type="AlphaFoldDB" id="A0A1P8UG69"/>
<evidence type="ECO:0000256" key="4">
    <source>
        <dbReference type="ARBA" id="ARBA00011738"/>
    </source>
</evidence>
<dbReference type="InterPro" id="IPR029056">
    <property type="entry name" value="Ribokinase-like"/>
</dbReference>
<protein>
    <recommendedName>
        <fullName evidence="16">Bifunctional protein HldE</fullName>
    </recommendedName>
    <domain>
        <recommendedName>
            <fullName evidence="16">D-beta-D-heptose 7-phosphate kinase</fullName>
            <ecNumber evidence="16">2.7.1.167</ecNumber>
        </recommendedName>
        <alternativeName>
            <fullName evidence="16">D-beta-D-heptose 7-phosphotransferase</fullName>
        </alternativeName>
        <alternativeName>
            <fullName evidence="16">D-glycero-beta-D-manno-heptose-7-phosphate kinase</fullName>
        </alternativeName>
    </domain>
    <domain>
        <recommendedName>
            <fullName evidence="16">D-beta-D-heptose 1-phosphate adenylyltransferase</fullName>
            <ecNumber evidence="16">2.7.7.70</ecNumber>
        </recommendedName>
        <alternativeName>
            <fullName evidence="16">D-glycero-beta-D-manno-heptose 1-phosphate adenylyltransferase</fullName>
        </alternativeName>
    </domain>
</protein>
<dbReference type="InterPro" id="IPR011913">
    <property type="entry name" value="RfaE_dom_I"/>
</dbReference>
<dbReference type="GO" id="GO:0016773">
    <property type="term" value="F:phosphotransferase activity, alcohol group as acceptor"/>
    <property type="evidence" value="ECO:0007669"/>
    <property type="project" value="InterPro"/>
</dbReference>
<keyword evidence="5 16" id="KW-0808">Transferase</keyword>
<evidence type="ECO:0000256" key="6">
    <source>
        <dbReference type="ARBA" id="ARBA00022695"/>
    </source>
</evidence>
<dbReference type="KEGG" id="afy:BW247_06320"/>
<dbReference type="Gene3D" id="3.40.1190.20">
    <property type="match status" value="1"/>
</dbReference>
<dbReference type="GO" id="GO:0005524">
    <property type="term" value="F:ATP binding"/>
    <property type="evidence" value="ECO:0007669"/>
    <property type="project" value="UniProtKB-UniRule"/>
</dbReference>
<comment type="pathway">
    <text evidence="16">Nucleotide-sugar biosynthesis; ADP-L-glycero-beta-D-manno-heptose biosynthesis; ADP-L-glycero-beta-D-manno-heptose from D-glycero-beta-D-manno-heptose 7-phosphate: step 1/4.</text>
</comment>
<dbReference type="OrthoDB" id="9802794at2"/>
<comment type="similarity">
    <text evidence="15 16">In the C-terminal section; belongs to the cytidylyltransferase family.</text>
</comment>
<evidence type="ECO:0000256" key="11">
    <source>
        <dbReference type="ARBA" id="ARBA00023277"/>
    </source>
</evidence>
<feature type="domain" description="Carbohydrate kinase PfkB" evidence="17">
    <location>
        <begin position="12"/>
        <end position="303"/>
    </location>
</feature>
<comment type="pathway">
    <text evidence="16">Nucleotide-sugar biosynthesis; ADP-L-glycero-beta-D-manno-heptose biosynthesis; ADP-L-glycero-beta-D-manno-heptose from D-glycero-beta-D-manno-heptose 7-phosphate: step 3/4.</text>
</comment>
<evidence type="ECO:0000259" key="17">
    <source>
        <dbReference type="Pfam" id="PF00294"/>
    </source>
</evidence>
<accession>A0A1P8UG69</accession>
<dbReference type="GO" id="GO:0033786">
    <property type="term" value="F:heptose-1-phosphate adenylyltransferase activity"/>
    <property type="evidence" value="ECO:0007669"/>
    <property type="project" value="UniProtKB-UniRule"/>
</dbReference>
<evidence type="ECO:0000256" key="3">
    <source>
        <dbReference type="ARBA" id="ARBA00004713"/>
    </source>
</evidence>
<dbReference type="NCBIfam" id="TIGR02199">
    <property type="entry name" value="rfaE_dom_II"/>
    <property type="match status" value="1"/>
</dbReference>
<comment type="function">
    <text evidence="2 16">Catalyzes the ADP transfer from ATP to D-glycero-beta-D-manno-heptose 1-phosphate, yielding ADP-D-glycero-beta-D-manno-heptose.</text>
</comment>
<dbReference type="UniPathway" id="UPA00958"/>
<dbReference type="FunFam" id="3.40.50.620:FF:000028">
    <property type="entry name" value="Bifunctional protein HldE"/>
    <property type="match status" value="1"/>
</dbReference>
<dbReference type="NCBIfam" id="TIGR02198">
    <property type="entry name" value="rfaE_dom_I"/>
    <property type="match status" value="1"/>
</dbReference>
<comment type="function">
    <text evidence="1 16">Catalyzes the phosphorylation of D-glycero-D-manno-heptose 7-phosphate at the C-1 position to selectively form D-glycero-beta-D-manno-heptose-1,7-bisphosphate.</text>
</comment>
<keyword evidence="11 16" id="KW-0119">Carbohydrate metabolism</keyword>
<comment type="catalytic activity">
    <reaction evidence="13 16">
        <text>D-glycero-beta-D-manno-heptose 7-phosphate + ATP = D-glycero-beta-D-manno-heptose 1,7-bisphosphate + ADP + H(+)</text>
        <dbReference type="Rhea" id="RHEA:27473"/>
        <dbReference type="ChEBI" id="CHEBI:15378"/>
        <dbReference type="ChEBI" id="CHEBI:30616"/>
        <dbReference type="ChEBI" id="CHEBI:60204"/>
        <dbReference type="ChEBI" id="CHEBI:60208"/>
        <dbReference type="ChEBI" id="CHEBI:456216"/>
        <dbReference type="EC" id="2.7.1.167"/>
    </reaction>
</comment>
<dbReference type="RefSeq" id="WP_076836403.1">
    <property type="nucleotide sequence ID" value="NZ_CP019434.1"/>
</dbReference>
<evidence type="ECO:0000256" key="1">
    <source>
        <dbReference type="ARBA" id="ARBA00002319"/>
    </source>
</evidence>
<evidence type="ECO:0000256" key="13">
    <source>
        <dbReference type="ARBA" id="ARBA00052873"/>
    </source>
</evidence>
<dbReference type="InterPro" id="IPR023030">
    <property type="entry name" value="Bifunc_HldE"/>
</dbReference>
<dbReference type="CDD" id="cd01172">
    <property type="entry name" value="RfaE_like"/>
    <property type="match status" value="1"/>
</dbReference>
<name>A0A1P8UG69_9GAMM</name>
<dbReference type="Pfam" id="PF01467">
    <property type="entry name" value="CTP_transf_like"/>
    <property type="match status" value="1"/>
</dbReference>
<dbReference type="InterPro" id="IPR004821">
    <property type="entry name" value="Cyt_trans-like"/>
</dbReference>
<dbReference type="EC" id="2.7.1.167" evidence="16"/>
<dbReference type="PROSITE" id="PS00584">
    <property type="entry name" value="PFKB_KINASES_2"/>
    <property type="match status" value="1"/>
</dbReference>
<evidence type="ECO:0000313" key="19">
    <source>
        <dbReference type="EMBL" id="APZ42754.1"/>
    </source>
</evidence>
<dbReference type="PANTHER" id="PTHR46969:SF1">
    <property type="entry name" value="BIFUNCTIONAL PROTEIN HLDE"/>
    <property type="match status" value="1"/>
</dbReference>
<keyword evidence="8 16" id="KW-0418">Kinase</keyword>
<keyword evidence="20" id="KW-1185">Reference proteome</keyword>
<reference evidence="19 20" key="1">
    <citation type="submission" date="2017-01" db="EMBL/GenBank/DDBJ databases">
        <title>Draft sequence of Acidihalobacter ferrooxidans strain DSM 14175 (strain V8).</title>
        <authorList>
            <person name="Khaleque H.N."/>
            <person name="Ramsay J.P."/>
            <person name="Murphy R.J.T."/>
            <person name="Kaksonen A.H."/>
            <person name="Boxall N.J."/>
            <person name="Watkin E.L.J."/>
        </authorList>
    </citation>
    <scope>NUCLEOTIDE SEQUENCE [LARGE SCALE GENOMIC DNA]</scope>
    <source>
        <strain evidence="19 20">V8</strain>
    </source>
</reference>
<sequence>MSLTIPNFDRARVLVVGDLMLDRYWHGDTSRISPEAPVPVVRVGPSEERPGGAANVALNLAALGARPYLLGLTGHDEAADTLERVLTEAGVRCRFLRFGSHPTITKLRVLSRHQQLIRLDFEQGFLPEDTAPLALDYAELLDEVEVVVLSDYGKGTLAASRELIALARSQGKAVVVDPKGSDFARYRGATVITPNRNEFEQVVGRCADEATLIERGEALIGRELLGALLVTRSEEGMTLLRADAQPLTLPTHAREVFDVTGAGDTVVAALAAALAAGEDWPQAVALANLAAGIVVGKLGTATATTAELRRALHAHDEQPTGVLAVESLAQVVEDARIHGERIVMTNGCFDILHAGHVDYLTKARQLGDRLIVAVNTDESVARLKGPKRPINILAHRMAVLAGLSAVDWVVSFAEDTPERLICRLLPDVLVKGGDYRAEDVAGYGCVTAHGGEVRIIDFRYDCSTSKIVQAIRRGDAETHS</sequence>
<dbReference type="UniPathway" id="UPA00356">
    <property type="reaction ID" value="UER00437"/>
</dbReference>
<dbReference type="SUPFAM" id="SSF53613">
    <property type="entry name" value="Ribokinase-like"/>
    <property type="match status" value="1"/>
</dbReference>
<dbReference type="InterPro" id="IPR011914">
    <property type="entry name" value="RfaE_dom_II"/>
</dbReference>
<dbReference type="PANTHER" id="PTHR46969">
    <property type="entry name" value="BIFUNCTIONAL PROTEIN HLDE"/>
    <property type="match status" value="1"/>
</dbReference>
<feature type="domain" description="Cytidyltransferase-like" evidence="18">
    <location>
        <begin position="344"/>
        <end position="436"/>
    </location>
</feature>
<keyword evidence="10 16" id="KW-0511">Multifunctional enzyme</keyword>
<comment type="catalytic activity">
    <reaction evidence="12 16">
        <text>D-glycero-beta-D-manno-heptose 1-phosphate + ATP + H(+) = ADP-D-glycero-beta-D-manno-heptose + diphosphate</text>
        <dbReference type="Rhea" id="RHEA:27465"/>
        <dbReference type="ChEBI" id="CHEBI:15378"/>
        <dbReference type="ChEBI" id="CHEBI:30616"/>
        <dbReference type="ChEBI" id="CHEBI:33019"/>
        <dbReference type="ChEBI" id="CHEBI:59967"/>
        <dbReference type="ChEBI" id="CHEBI:61593"/>
        <dbReference type="EC" id="2.7.7.70"/>
    </reaction>
</comment>
<feature type="binding site" evidence="16">
    <location>
        <begin position="195"/>
        <end position="198"/>
    </location>
    <ligand>
        <name>ATP</name>
        <dbReference type="ChEBI" id="CHEBI:30616"/>
    </ligand>
</feature>
<feature type="region of interest" description="Ribokinase" evidence="16">
    <location>
        <begin position="1"/>
        <end position="317"/>
    </location>
</feature>
<evidence type="ECO:0000259" key="18">
    <source>
        <dbReference type="Pfam" id="PF01467"/>
    </source>
</evidence>
<evidence type="ECO:0000256" key="2">
    <source>
        <dbReference type="ARBA" id="ARBA00003753"/>
    </source>
</evidence>